<proteinExistence type="predicted"/>
<accession>A0A668UFJ2</accession>
<name>A0A668UFJ2_OREAU</name>
<dbReference type="OMA" id="WGCKWAL"/>
<reference evidence="3" key="2">
    <citation type="submission" date="2025-09" db="UniProtKB">
        <authorList>
            <consortium name="Ensembl"/>
        </authorList>
    </citation>
    <scope>IDENTIFICATION</scope>
</reference>
<dbReference type="InterPro" id="IPR038847">
    <property type="entry name" value="Granulysin-like"/>
</dbReference>
<evidence type="ECO:0000256" key="1">
    <source>
        <dbReference type="ARBA" id="ARBA00023157"/>
    </source>
</evidence>
<dbReference type="PANTHER" id="PTHR15541:SF2">
    <property type="entry name" value="GRANULYSIN"/>
    <property type="match status" value="1"/>
</dbReference>
<evidence type="ECO:0000313" key="4">
    <source>
        <dbReference type="Proteomes" id="UP000472276"/>
    </source>
</evidence>
<dbReference type="Gene3D" id="1.10.225.10">
    <property type="entry name" value="Saposin-like"/>
    <property type="match status" value="1"/>
</dbReference>
<keyword evidence="4" id="KW-1185">Reference proteome</keyword>
<organism evidence="3 4">
    <name type="scientific">Oreochromis aureus</name>
    <name type="common">Israeli tilapia</name>
    <name type="synonym">Chromis aureus</name>
    <dbReference type="NCBI Taxonomy" id="47969"/>
    <lineage>
        <taxon>Eukaryota</taxon>
        <taxon>Metazoa</taxon>
        <taxon>Chordata</taxon>
        <taxon>Craniata</taxon>
        <taxon>Vertebrata</taxon>
        <taxon>Euteleostomi</taxon>
        <taxon>Actinopterygii</taxon>
        <taxon>Neopterygii</taxon>
        <taxon>Teleostei</taxon>
        <taxon>Neoteleostei</taxon>
        <taxon>Acanthomorphata</taxon>
        <taxon>Ovalentaria</taxon>
        <taxon>Cichlomorphae</taxon>
        <taxon>Cichliformes</taxon>
        <taxon>Cichlidae</taxon>
        <taxon>African cichlids</taxon>
        <taxon>Pseudocrenilabrinae</taxon>
        <taxon>Oreochromini</taxon>
        <taxon>Oreochromis</taxon>
    </lineage>
</organism>
<dbReference type="InterPro" id="IPR011001">
    <property type="entry name" value="Saposin-like"/>
</dbReference>
<evidence type="ECO:0000313" key="3">
    <source>
        <dbReference type="Ensembl" id="ENSOABP00000037563.2"/>
    </source>
</evidence>
<keyword evidence="1" id="KW-1015">Disulfide bond</keyword>
<dbReference type="InterPro" id="IPR008139">
    <property type="entry name" value="SaposinB_dom"/>
</dbReference>
<dbReference type="SMART" id="SM00741">
    <property type="entry name" value="SapB"/>
    <property type="match status" value="1"/>
</dbReference>
<reference evidence="3" key="1">
    <citation type="submission" date="2025-08" db="UniProtKB">
        <authorList>
            <consortium name="Ensembl"/>
        </authorList>
    </citation>
    <scope>IDENTIFICATION</scope>
</reference>
<protein>
    <recommendedName>
        <fullName evidence="2">Saposin B-type domain-containing protein</fullName>
    </recommendedName>
</protein>
<dbReference type="GO" id="GO:0042742">
    <property type="term" value="P:defense response to bacterium"/>
    <property type="evidence" value="ECO:0007669"/>
    <property type="project" value="InterPro"/>
</dbReference>
<dbReference type="Proteomes" id="UP000472276">
    <property type="component" value="Unassembled WGS sequence"/>
</dbReference>
<dbReference type="PANTHER" id="PTHR15541">
    <property type="entry name" value="GRANULYSIN RELATED"/>
    <property type="match status" value="1"/>
</dbReference>
<dbReference type="PROSITE" id="PS50015">
    <property type="entry name" value="SAP_B"/>
    <property type="match status" value="1"/>
</dbReference>
<evidence type="ECO:0000259" key="2">
    <source>
        <dbReference type="PROSITE" id="PS50015"/>
    </source>
</evidence>
<sequence>MYKSSHNYRCCHDLSVAAMETSSLIFLCLVATFSVRAVHGRTLEVSIDDEEDVDMEVSMGLPGKCWACEWILKKVKKLAGPNPTAESLKSKLLSVCDGIGLLKSLCRKFVKVHLGELIEELTTTDDVKTICVNMGACKSKELELLFYAENGGPIINVKELD</sequence>
<dbReference type="AlphaFoldDB" id="A0A668UFJ2"/>
<dbReference type="SUPFAM" id="SSF47862">
    <property type="entry name" value="Saposin"/>
    <property type="match status" value="1"/>
</dbReference>
<feature type="domain" description="Saposin B-type" evidence="2">
    <location>
        <begin position="61"/>
        <end position="141"/>
    </location>
</feature>
<dbReference type="Ensembl" id="ENSOABT00000038592.2">
    <property type="protein sequence ID" value="ENSOABP00000037563.2"/>
    <property type="gene ID" value="ENSOABG00000029022.1"/>
</dbReference>